<dbReference type="AlphaFoldDB" id="A0A0A9W0M1"/>
<dbReference type="InterPro" id="IPR001254">
    <property type="entry name" value="Trypsin_dom"/>
</dbReference>
<dbReference type="EMBL" id="GBHO01045184">
    <property type="protein sequence ID" value="JAF98419.1"/>
    <property type="molecule type" value="Transcribed_RNA"/>
</dbReference>
<dbReference type="GO" id="GO:0004252">
    <property type="term" value="F:serine-type endopeptidase activity"/>
    <property type="evidence" value="ECO:0007669"/>
    <property type="project" value="InterPro"/>
</dbReference>
<gene>
    <name evidence="2" type="primary">CMA1</name>
    <name evidence="2" type="ORF">CM83_24199</name>
</gene>
<organism evidence="2">
    <name type="scientific">Lygus hesperus</name>
    <name type="common">Western plant bug</name>
    <dbReference type="NCBI Taxonomy" id="30085"/>
    <lineage>
        <taxon>Eukaryota</taxon>
        <taxon>Metazoa</taxon>
        <taxon>Ecdysozoa</taxon>
        <taxon>Arthropoda</taxon>
        <taxon>Hexapoda</taxon>
        <taxon>Insecta</taxon>
        <taxon>Pterygota</taxon>
        <taxon>Neoptera</taxon>
        <taxon>Paraneoptera</taxon>
        <taxon>Hemiptera</taxon>
        <taxon>Heteroptera</taxon>
        <taxon>Panheteroptera</taxon>
        <taxon>Cimicomorpha</taxon>
        <taxon>Miridae</taxon>
        <taxon>Mirini</taxon>
        <taxon>Lygus</taxon>
    </lineage>
</organism>
<evidence type="ECO:0000259" key="1">
    <source>
        <dbReference type="PROSITE" id="PS50240"/>
    </source>
</evidence>
<feature type="non-terminal residue" evidence="2">
    <location>
        <position position="1"/>
    </location>
</feature>
<dbReference type="Pfam" id="PF00089">
    <property type="entry name" value="Trypsin"/>
    <property type="match status" value="1"/>
</dbReference>
<reference evidence="2" key="1">
    <citation type="journal article" date="2014" name="PLoS ONE">
        <title>Transcriptome-Based Identification of ABC Transporters in the Western Tarnished Plant Bug Lygus hesperus.</title>
        <authorList>
            <person name="Hull J.J."/>
            <person name="Chaney K."/>
            <person name="Geib S.M."/>
            <person name="Fabrick J.A."/>
            <person name="Brent C.S."/>
            <person name="Walsh D."/>
            <person name="Lavine L.C."/>
        </authorList>
    </citation>
    <scope>NUCLEOTIDE SEQUENCE</scope>
</reference>
<name>A0A0A9W0M1_LYGHE</name>
<proteinExistence type="predicted"/>
<evidence type="ECO:0000313" key="2">
    <source>
        <dbReference type="EMBL" id="JAF98419.1"/>
    </source>
</evidence>
<dbReference type="PROSITE" id="PS50240">
    <property type="entry name" value="TRYPSIN_DOM"/>
    <property type="match status" value="1"/>
</dbReference>
<dbReference type="InterPro" id="IPR009003">
    <property type="entry name" value="Peptidase_S1_PA"/>
</dbReference>
<dbReference type="GO" id="GO:0006508">
    <property type="term" value="P:proteolysis"/>
    <property type="evidence" value="ECO:0007669"/>
    <property type="project" value="InterPro"/>
</dbReference>
<feature type="domain" description="Peptidase S1" evidence="1">
    <location>
        <begin position="1"/>
        <end position="273"/>
    </location>
</feature>
<dbReference type="InterPro" id="IPR043504">
    <property type="entry name" value="Peptidase_S1_PA_chymotrypsin"/>
</dbReference>
<sequence>SHCPIDKTRAFCGGAAITEYAIQTACHCISRFGITEGGKVSVTPQVFNAFEDLIFTFIGGIAFNQKNTPYHSKEFLVHQSCEQVYNMTISHNIGIVVLKYKVIEGTAIAAPTSMSEMVKQWYYVLEKEAVCQVVGWGSATYQGRDITGVASPTLKMIWRVVRSFLYCYQAHLAVHEFVFALHTQKLNYKKLQTWSCTTDFGKLRSAFSPADSGSPMACVQGWYFAVTNWGRLAYDKNDSAFTISTDTDIIYALYENAWEFRDTFVKYIHDTSIKPIYPTFVPYRHQRSKRDIAALSRSNDLDHSCLLSLIFLLLFHRCLQ</sequence>
<dbReference type="Gene3D" id="2.40.10.10">
    <property type="entry name" value="Trypsin-like serine proteases"/>
    <property type="match status" value="2"/>
</dbReference>
<accession>A0A0A9W0M1</accession>
<reference evidence="2" key="2">
    <citation type="submission" date="2014-07" db="EMBL/GenBank/DDBJ databases">
        <authorList>
            <person name="Hull J."/>
        </authorList>
    </citation>
    <scope>NUCLEOTIDE SEQUENCE</scope>
</reference>
<dbReference type="SUPFAM" id="SSF50494">
    <property type="entry name" value="Trypsin-like serine proteases"/>
    <property type="match status" value="1"/>
</dbReference>
<protein>
    <submittedName>
        <fullName evidence="2">Chymase</fullName>
    </submittedName>
</protein>